<accession>A0A4Y8ASZ5</accession>
<dbReference type="Proteomes" id="UP000298517">
    <property type="component" value="Unassembled WGS sequence"/>
</dbReference>
<dbReference type="OrthoDB" id="982482at2"/>
<dbReference type="InterPro" id="IPR020018">
    <property type="entry name" value="Motility-assoc_lipoprot_GldH"/>
</dbReference>
<dbReference type="AlphaFoldDB" id="A0A4Y8ASZ5"/>
<organism evidence="1 2">
    <name type="scientific">Gramella jeungdoensis</name>
    <dbReference type="NCBI Taxonomy" id="708091"/>
    <lineage>
        <taxon>Bacteria</taxon>
        <taxon>Pseudomonadati</taxon>
        <taxon>Bacteroidota</taxon>
        <taxon>Flavobacteriia</taxon>
        <taxon>Flavobacteriales</taxon>
        <taxon>Flavobacteriaceae</taxon>
        <taxon>Christiangramia</taxon>
    </lineage>
</organism>
<keyword evidence="2" id="KW-1185">Reference proteome</keyword>
<proteinExistence type="predicted"/>
<protein>
    <submittedName>
        <fullName evidence="1">Gliding motility lipoprotein GldH</fullName>
    </submittedName>
</protein>
<keyword evidence="1" id="KW-0449">Lipoprotein</keyword>
<comment type="caution">
    <text evidence="1">The sequence shown here is derived from an EMBL/GenBank/DDBJ whole genome shotgun (WGS) entry which is preliminary data.</text>
</comment>
<name>A0A4Y8ASZ5_9FLAO</name>
<sequence>MRTKKISKEKNLIEIKKEDHLEKVQTILIKNNYLKILLCMLLLVSCSGKTEYSSYTSIDSHKWFSNNKIAFIVNNTDTISKKNVFINVRNNKDYEFSSLFLIAKIEFPSGFQVIDTLEYEMTDTEGNWLGSGFTELKENKLFYKENVLFSEKGDYKFNIEHATRSIKDIEGQLPLNGITDVGLSIEKVTK</sequence>
<evidence type="ECO:0000313" key="1">
    <source>
        <dbReference type="EMBL" id="TEW73776.1"/>
    </source>
</evidence>
<dbReference type="Pfam" id="PF14109">
    <property type="entry name" value="GldH_lipo"/>
    <property type="match status" value="1"/>
</dbReference>
<gene>
    <name evidence="1" type="primary">gldH</name>
    <name evidence="1" type="ORF">E2488_09855</name>
</gene>
<dbReference type="RefSeq" id="WP_134248176.1">
    <property type="nucleotide sequence ID" value="NZ_SNQI01000003.1"/>
</dbReference>
<reference evidence="1 2" key="1">
    <citation type="journal article" date="2011" name="J. Microbiol.">
        <title>Gramella jeungdoensis sp. nov., isolated from a solar saltern in Korea.</title>
        <authorList>
            <person name="Joung Y."/>
            <person name="Kim H."/>
            <person name="Jang T."/>
            <person name="Ahn T.S."/>
            <person name="Joh K."/>
        </authorList>
    </citation>
    <scope>NUCLEOTIDE SEQUENCE [LARGE SCALE GENOMIC DNA]</scope>
    <source>
        <strain evidence="1 2">KCTC 23123</strain>
    </source>
</reference>
<evidence type="ECO:0000313" key="2">
    <source>
        <dbReference type="Proteomes" id="UP000298517"/>
    </source>
</evidence>
<dbReference type="NCBIfam" id="TIGR03511">
    <property type="entry name" value="GldH_lipo"/>
    <property type="match status" value="1"/>
</dbReference>
<dbReference type="EMBL" id="SNQI01000003">
    <property type="protein sequence ID" value="TEW73776.1"/>
    <property type="molecule type" value="Genomic_DNA"/>
</dbReference>